<evidence type="ECO:0000313" key="1">
    <source>
        <dbReference type="EMBL" id="TDS55241.1"/>
    </source>
</evidence>
<comment type="caution">
    <text evidence="1">The sequence shown here is derived from an EMBL/GenBank/DDBJ whole genome shotgun (WGS) entry which is preliminary data.</text>
</comment>
<dbReference type="AlphaFoldDB" id="A0A4V3E7W5"/>
<name>A0A4V3E7W5_9FLAO</name>
<keyword evidence="2" id="KW-1185">Reference proteome</keyword>
<dbReference type="EMBL" id="SOAG01000023">
    <property type="protein sequence ID" value="TDS55241.1"/>
    <property type="molecule type" value="Genomic_DNA"/>
</dbReference>
<accession>A0A4V3E7W5</accession>
<dbReference type="Proteomes" id="UP000295215">
    <property type="component" value="Unassembled WGS sequence"/>
</dbReference>
<evidence type="ECO:0000313" key="2">
    <source>
        <dbReference type="Proteomes" id="UP000295215"/>
    </source>
</evidence>
<organism evidence="1 2">
    <name type="scientific">Myroides indicus</name>
    <dbReference type="NCBI Taxonomy" id="1323422"/>
    <lineage>
        <taxon>Bacteria</taxon>
        <taxon>Pseudomonadati</taxon>
        <taxon>Bacteroidota</taxon>
        <taxon>Flavobacteriia</taxon>
        <taxon>Flavobacteriales</taxon>
        <taxon>Flavobacteriaceae</taxon>
        <taxon>Myroides</taxon>
    </lineage>
</organism>
<protein>
    <submittedName>
        <fullName evidence="1">Uncharacterized protein</fullName>
    </submittedName>
</protein>
<dbReference type="RefSeq" id="WP_166666217.1">
    <property type="nucleotide sequence ID" value="NZ_SOAG01000023.1"/>
</dbReference>
<sequence length="56" mass="5698">MIAFSTVSGGGVSALTGGNFWNGMRQGVITGTDRFGNPMNAGDIGVDADFPILGHL</sequence>
<gene>
    <name evidence="1" type="ORF">C8P70_12312</name>
</gene>
<reference evidence="1 2" key="1">
    <citation type="submission" date="2019-03" db="EMBL/GenBank/DDBJ databases">
        <title>Genomic Encyclopedia of Archaeal and Bacterial Type Strains, Phase II (KMG-II): from individual species to whole genera.</title>
        <authorList>
            <person name="Goeker M."/>
        </authorList>
    </citation>
    <scope>NUCLEOTIDE SEQUENCE [LARGE SCALE GENOMIC DNA]</scope>
    <source>
        <strain evidence="1 2">DSM 28213</strain>
    </source>
</reference>
<proteinExistence type="predicted"/>